<dbReference type="GO" id="GO:0043565">
    <property type="term" value="F:sequence-specific DNA binding"/>
    <property type="evidence" value="ECO:0007669"/>
    <property type="project" value="TreeGrafter"/>
</dbReference>
<evidence type="ECO:0000259" key="11">
    <source>
        <dbReference type="PROSITE" id="PS51184"/>
    </source>
</evidence>
<dbReference type="PANTHER" id="PTHR12480">
    <property type="entry name" value="ARGININE DEMETHYLASE AND LYSYL-HYDROXYLASE JMJD"/>
    <property type="match status" value="1"/>
</dbReference>
<dbReference type="Pfam" id="PF13621">
    <property type="entry name" value="Cupin_8"/>
    <property type="match status" value="1"/>
</dbReference>
<reference evidence="12" key="1">
    <citation type="submission" date="2017-05" db="UniProtKB">
        <authorList>
            <consortium name="EnsemblMetazoa"/>
        </authorList>
    </citation>
    <scope>IDENTIFICATION</scope>
</reference>
<dbReference type="GO" id="GO:0005737">
    <property type="term" value="C:cytoplasm"/>
    <property type="evidence" value="ECO:0007669"/>
    <property type="project" value="TreeGrafter"/>
</dbReference>
<evidence type="ECO:0000256" key="7">
    <source>
        <dbReference type="ARBA" id="ARBA00067203"/>
    </source>
</evidence>
<evidence type="ECO:0000256" key="3">
    <source>
        <dbReference type="ARBA" id="ARBA00023002"/>
    </source>
</evidence>
<feature type="domain" description="JmjC" evidence="11">
    <location>
        <begin position="115"/>
        <end position="283"/>
    </location>
</feature>
<sequence>MELVPCTISYIEFAEQYLKENRPCLIDQELTASWKARKLWQKGGKPFLEYLKKEFGESQVPVTDCNDIQFSSHPKQTWSFAAYIDYWRQYNISLYSSSDKHTEKRQLYLKDWHFTRDYPNYGLYTTPHVFSIDWLNEVWDQESPGAEDHHQVKDDYRFVYMGPKGTWTPFHVDVFRSYSWSVNVCGLKEWLIYPPGEEKHLRDKYGNLPLDVTGTELQDTSMYPNAHKAIKPLHVIQGIGQAIFVPSGWHHQVKNLEDTISINHNWTNGFGIAYTWKYLKTELILVEKEIDDCRSMEGWSEQCQVILRSDAGMNINDFYHFILKIIHPRLERLKKLTEASKQESKTVFYGSFDQELFCETPRKGEISFLMSLLPQDIASSISLPAFKADEKQLSLLHLLFELCEASKILTEMMSQYTEHCPRTDNDSLVDIKKLLLNE</sequence>
<dbReference type="InterPro" id="IPR050910">
    <property type="entry name" value="JMJD6_ArgDemeth/LysHydrox"/>
</dbReference>
<evidence type="ECO:0000256" key="4">
    <source>
        <dbReference type="ARBA" id="ARBA00023004"/>
    </source>
</evidence>
<dbReference type="SMART" id="SM00558">
    <property type="entry name" value="JmjC"/>
    <property type="match status" value="1"/>
</dbReference>
<comment type="cofactor">
    <cofactor evidence="1">
        <name>Fe(2+)</name>
        <dbReference type="ChEBI" id="CHEBI:29033"/>
    </cofactor>
</comment>
<evidence type="ECO:0000256" key="9">
    <source>
        <dbReference type="ARBA" id="ARBA00080747"/>
    </source>
</evidence>
<dbReference type="InterPro" id="IPR041667">
    <property type="entry name" value="Cupin_8"/>
</dbReference>
<evidence type="ECO:0000256" key="8">
    <source>
        <dbReference type="ARBA" id="ARBA00078704"/>
    </source>
</evidence>
<organism evidence="12">
    <name type="scientific">Amphimedon queenslandica</name>
    <name type="common">Sponge</name>
    <dbReference type="NCBI Taxonomy" id="400682"/>
    <lineage>
        <taxon>Eukaryota</taxon>
        <taxon>Metazoa</taxon>
        <taxon>Porifera</taxon>
        <taxon>Demospongiae</taxon>
        <taxon>Heteroscleromorpha</taxon>
        <taxon>Haplosclerida</taxon>
        <taxon>Niphatidae</taxon>
        <taxon>Amphimedon</taxon>
    </lineage>
</organism>
<accession>A0A1X7V3R7</accession>
<dbReference type="FunCoup" id="A0A1X7V3R7">
    <property type="interactions" value="760"/>
</dbReference>
<keyword evidence="3" id="KW-0560">Oxidoreductase</keyword>
<comment type="catalytic activity">
    <reaction evidence="6">
        <text>L-lysyl-[protein] + 2-oxoglutarate + O2 = 4-hydroxy-L-lysyl-[protein] + succinate + CO2</text>
        <dbReference type="Rhea" id="RHEA:57156"/>
        <dbReference type="Rhea" id="RHEA-COMP:9752"/>
        <dbReference type="Rhea" id="RHEA-COMP:15084"/>
        <dbReference type="ChEBI" id="CHEBI:15379"/>
        <dbReference type="ChEBI" id="CHEBI:16526"/>
        <dbReference type="ChEBI" id="CHEBI:16810"/>
        <dbReference type="ChEBI" id="CHEBI:29969"/>
        <dbReference type="ChEBI" id="CHEBI:30031"/>
        <dbReference type="ChEBI" id="CHEBI:141495"/>
    </reaction>
</comment>
<dbReference type="Gene3D" id="2.60.120.650">
    <property type="entry name" value="Cupin"/>
    <property type="match status" value="1"/>
</dbReference>
<proteinExistence type="inferred from homology"/>
<dbReference type="GO" id="GO:0140096">
    <property type="term" value="F:catalytic activity, acting on a protein"/>
    <property type="evidence" value="ECO:0007669"/>
    <property type="project" value="UniProtKB-ARBA"/>
</dbReference>
<dbReference type="SUPFAM" id="SSF51197">
    <property type="entry name" value="Clavaminate synthase-like"/>
    <property type="match status" value="1"/>
</dbReference>
<dbReference type="EnsemblMetazoa" id="Aqu2.1.34197_001">
    <property type="protein sequence ID" value="Aqu2.1.34197_001"/>
    <property type="gene ID" value="Aqu2.1.34197"/>
</dbReference>
<evidence type="ECO:0000256" key="2">
    <source>
        <dbReference type="ARBA" id="ARBA00022723"/>
    </source>
</evidence>
<dbReference type="AlphaFoldDB" id="A0A1X7V3R7"/>
<dbReference type="GO" id="GO:0046872">
    <property type="term" value="F:metal ion binding"/>
    <property type="evidence" value="ECO:0007669"/>
    <property type="project" value="UniProtKB-KW"/>
</dbReference>
<dbReference type="FunFam" id="2.60.120.650:FF:000030">
    <property type="entry name" value="JmjC domain-containing protein 4"/>
    <property type="match status" value="1"/>
</dbReference>
<evidence type="ECO:0000256" key="1">
    <source>
        <dbReference type="ARBA" id="ARBA00001954"/>
    </source>
</evidence>
<dbReference type="eggNOG" id="KOG2131">
    <property type="taxonomic scope" value="Eukaryota"/>
</dbReference>
<dbReference type="PROSITE" id="PS51184">
    <property type="entry name" value="JMJC"/>
    <property type="match status" value="1"/>
</dbReference>
<dbReference type="InParanoid" id="A0A1X7V3R7"/>
<dbReference type="InterPro" id="IPR003347">
    <property type="entry name" value="JmjC_dom"/>
</dbReference>
<keyword evidence="4" id="KW-0408">Iron</keyword>
<comment type="similarity">
    <text evidence="5">Belongs to the JMJD6 family.</text>
</comment>
<evidence type="ECO:0000313" key="12">
    <source>
        <dbReference type="EnsemblMetazoa" id="Aqu2.1.34197_001"/>
    </source>
</evidence>
<evidence type="ECO:0000256" key="5">
    <source>
        <dbReference type="ARBA" id="ARBA00038068"/>
    </source>
</evidence>
<dbReference type="STRING" id="400682.A0A1X7V3R7"/>
<name>A0A1X7V3R7_AMPQE</name>
<dbReference type="PANTHER" id="PTHR12480:SF6">
    <property type="entry name" value="2-OXOGLUTARATE AND IRON-DEPENDENT OXYGENASE JMJD4"/>
    <property type="match status" value="1"/>
</dbReference>
<dbReference type="GO" id="GO:0005634">
    <property type="term" value="C:nucleus"/>
    <property type="evidence" value="ECO:0007669"/>
    <property type="project" value="TreeGrafter"/>
</dbReference>
<dbReference type="OrthoDB" id="203487at2759"/>
<keyword evidence="2" id="KW-0479">Metal-binding</keyword>
<dbReference type="GO" id="GO:0045905">
    <property type="term" value="P:positive regulation of translational termination"/>
    <property type="evidence" value="ECO:0007669"/>
    <property type="project" value="TreeGrafter"/>
</dbReference>
<dbReference type="GO" id="GO:0016706">
    <property type="term" value="F:2-oxoglutarate-dependent dioxygenase activity"/>
    <property type="evidence" value="ECO:0007669"/>
    <property type="project" value="TreeGrafter"/>
</dbReference>
<protein>
    <recommendedName>
        <fullName evidence="7">2-oxoglutarate and iron-dependent oxygenase JMJD4</fullName>
    </recommendedName>
    <alternativeName>
        <fullName evidence="8">JmjC domain-containing protein 4</fullName>
    </alternativeName>
    <alternativeName>
        <fullName evidence="10">Jumonji domain-containing protein 4</fullName>
    </alternativeName>
    <alternativeName>
        <fullName evidence="9">Lysyl-hydroxylase JMJD4</fullName>
    </alternativeName>
</protein>
<evidence type="ECO:0000256" key="6">
    <source>
        <dbReference type="ARBA" id="ARBA00047762"/>
    </source>
</evidence>
<evidence type="ECO:0000256" key="10">
    <source>
        <dbReference type="ARBA" id="ARBA00082904"/>
    </source>
</evidence>